<dbReference type="SUPFAM" id="SSF54523">
    <property type="entry name" value="Pili subunits"/>
    <property type="match status" value="1"/>
</dbReference>
<dbReference type="InterPro" id="IPR045584">
    <property type="entry name" value="Pilin-like"/>
</dbReference>
<evidence type="ECO:0000256" key="3">
    <source>
        <dbReference type="ARBA" id="ARBA00022475"/>
    </source>
</evidence>
<keyword evidence="7 11" id="KW-1133">Transmembrane helix</keyword>
<dbReference type="Proteomes" id="UP000486760">
    <property type="component" value="Unassembled WGS sequence"/>
</dbReference>
<dbReference type="EMBL" id="VTPY01000010">
    <property type="protein sequence ID" value="KAA0009682.1"/>
    <property type="molecule type" value="Genomic_DNA"/>
</dbReference>
<keyword evidence="14" id="KW-1185">Reference proteome</keyword>
<evidence type="ECO:0000256" key="10">
    <source>
        <dbReference type="ARBA" id="ARBA00030775"/>
    </source>
</evidence>
<dbReference type="NCBIfam" id="TIGR02532">
    <property type="entry name" value="IV_pilin_GFxxxE"/>
    <property type="match status" value="1"/>
</dbReference>
<reference evidence="13 14" key="1">
    <citation type="submission" date="2019-08" db="EMBL/GenBank/DDBJ databases">
        <title>Bioinformatics analysis of the strain L3 and L5.</title>
        <authorList>
            <person name="Li X."/>
        </authorList>
    </citation>
    <scope>NUCLEOTIDE SEQUENCE [LARGE SCALE GENOMIC DNA]</scope>
    <source>
        <strain evidence="13 14">L5</strain>
    </source>
</reference>
<dbReference type="InterPro" id="IPR012902">
    <property type="entry name" value="N_methyl_site"/>
</dbReference>
<evidence type="ECO:0000256" key="5">
    <source>
        <dbReference type="ARBA" id="ARBA00022519"/>
    </source>
</evidence>
<gene>
    <name evidence="13" type="ORF">F0A17_20475</name>
</gene>
<dbReference type="GO" id="GO:0015627">
    <property type="term" value="C:type II protein secretion system complex"/>
    <property type="evidence" value="ECO:0007669"/>
    <property type="project" value="InterPro"/>
</dbReference>
<evidence type="ECO:0000313" key="14">
    <source>
        <dbReference type="Proteomes" id="UP000486760"/>
    </source>
</evidence>
<name>A0A7V7FW75_9GAMM</name>
<dbReference type="AlphaFoldDB" id="A0A7V7FW75"/>
<proteinExistence type="inferred from homology"/>
<evidence type="ECO:0000256" key="9">
    <source>
        <dbReference type="ARBA" id="ARBA00025772"/>
    </source>
</evidence>
<keyword evidence="8 11" id="KW-0472">Membrane</keyword>
<evidence type="ECO:0000256" key="11">
    <source>
        <dbReference type="SAM" id="Phobius"/>
    </source>
</evidence>
<evidence type="ECO:0000256" key="7">
    <source>
        <dbReference type="ARBA" id="ARBA00022989"/>
    </source>
</evidence>
<accession>A0A7V7FW75</accession>
<dbReference type="Gene3D" id="3.55.40.10">
    <property type="entry name" value="minor pseudopilin epsh domain"/>
    <property type="match status" value="1"/>
</dbReference>
<feature type="transmembrane region" description="Helical" evidence="11">
    <location>
        <begin position="41"/>
        <end position="61"/>
    </location>
</feature>
<comment type="subcellular location">
    <subcellularLocation>
        <location evidence="1">Cell inner membrane</location>
        <topology evidence="1">Single-pass membrane protein</topology>
    </subcellularLocation>
</comment>
<sequence length="199" mass="21516">MEHASCSPRVRPRITRTSYCRESLMGAMPVLRSRAAGQSGLTLPELLVVLAVAMLLLGWTVPGLQAMTARQEVSAEVHRLRTALSLARNTAIARRTTVTVCPSDDRTTCSQSRWNAPLAIVLGSATGGSFHHDDLLRVLESGRGVTVEFRQDGKPIRYSALGRPAGHNGTFRICGRSGRGARLILSNFGRVRLGDPPTC</sequence>
<evidence type="ECO:0000256" key="4">
    <source>
        <dbReference type="ARBA" id="ARBA00022481"/>
    </source>
</evidence>
<evidence type="ECO:0000256" key="2">
    <source>
        <dbReference type="ARBA" id="ARBA00021549"/>
    </source>
</evidence>
<evidence type="ECO:0000313" key="13">
    <source>
        <dbReference type="EMBL" id="KAA0009682.1"/>
    </source>
</evidence>
<keyword evidence="3" id="KW-1003">Cell membrane</keyword>
<feature type="domain" description="General secretion pathway GspH" evidence="12">
    <location>
        <begin position="77"/>
        <end position="187"/>
    </location>
</feature>
<evidence type="ECO:0000256" key="1">
    <source>
        <dbReference type="ARBA" id="ARBA00004377"/>
    </source>
</evidence>
<organism evidence="13 14">
    <name type="scientific">Billgrantia pellis</name>
    <dbReference type="NCBI Taxonomy" id="2606936"/>
    <lineage>
        <taxon>Bacteria</taxon>
        <taxon>Pseudomonadati</taxon>
        <taxon>Pseudomonadota</taxon>
        <taxon>Gammaproteobacteria</taxon>
        <taxon>Oceanospirillales</taxon>
        <taxon>Halomonadaceae</taxon>
        <taxon>Billgrantia</taxon>
    </lineage>
</organism>
<comment type="caution">
    <text evidence="13">The sequence shown here is derived from an EMBL/GenBank/DDBJ whole genome shotgun (WGS) entry which is preliminary data.</text>
</comment>
<dbReference type="GO" id="GO:0005886">
    <property type="term" value="C:plasma membrane"/>
    <property type="evidence" value="ECO:0007669"/>
    <property type="project" value="UniProtKB-SubCell"/>
</dbReference>
<keyword evidence="6 11" id="KW-0812">Transmembrane</keyword>
<evidence type="ECO:0000256" key="6">
    <source>
        <dbReference type="ARBA" id="ARBA00022692"/>
    </source>
</evidence>
<evidence type="ECO:0000259" key="12">
    <source>
        <dbReference type="Pfam" id="PF12019"/>
    </source>
</evidence>
<evidence type="ECO:0000256" key="8">
    <source>
        <dbReference type="ARBA" id="ARBA00023136"/>
    </source>
</evidence>
<dbReference type="GO" id="GO:0015628">
    <property type="term" value="P:protein secretion by the type II secretion system"/>
    <property type="evidence" value="ECO:0007669"/>
    <property type="project" value="InterPro"/>
</dbReference>
<dbReference type="InterPro" id="IPR022346">
    <property type="entry name" value="T2SS_GspH"/>
</dbReference>
<protein>
    <recommendedName>
        <fullName evidence="2">Type II secretion system protein H</fullName>
    </recommendedName>
    <alternativeName>
        <fullName evidence="10">General secretion pathway protein H</fullName>
    </alternativeName>
</protein>
<dbReference type="Pfam" id="PF12019">
    <property type="entry name" value="GspH"/>
    <property type="match status" value="1"/>
</dbReference>
<keyword evidence="5" id="KW-0997">Cell inner membrane</keyword>
<keyword evidence="4" id="KW-0488">Methylation</keyword>
<dbReference type="PROSITE" id="PS00409">
    <property type="entry name" value="PROKAR_NTER_METHYL"/>
    <property type="match status" value="1"/>
</dbReference>
<comment type="similarity">
    <text evidence="9">Belongs to the GSP H family.</text>
</comment>